<feature type="compositionally biased region" description="Acidic residues" evidence="4">
    <location>
        <begin position="107"/>
        <end position="117"/>
    </location>
</feature>
<dbReference type="SMART" id="SM00320">
    <property type="entry name" value="WD40"/>
    <property type="match status" value="7"/>
</dbReference>
<dbReference type="OrthoDB" id="540662at2759"/>
<feature type="repeat" description="WD" evidence="3">
    <location>
        <begin position="488"/>
        <end position="519"/>
    </location>
</feature>
<dbReference type="PROSITE" id="PS50294">
    <property type="entry name" value="WD_REPEATS_REGION"/>
    <property type="match status" value="4"/>
</dbReference>
<dbReference type="PROSITE" id="PS50082">
    <property type="entry name" value="WD_REPEATS_2"/>
    <property type="match status" value="5"/>
</dbReference>
<evidence type="ECO:0000256" key="3">
    <source>
        <dbReference type="PROSITE-ProRule" id="PRU00221"/>
    </source>
</evidence>
<gene>
    <name evidence="6" type="ORF">BT63DRAFT_431022</name>
</gene>
<dbReference type="GO" id="GO:0030621">
    <property type="term" value="F:U4 snRNA binding"/>
    <property type="evidence" value="ECO:0007669"/>
    <property type="project" value="TreeGrafter"/>
</dbReference>
<dbReference type="PRINTS" id="PR00320">
    <property type="entry name" value="GPROTEINBRPT"/>
</dbReference>
<dbReference type="GO" id="GO:0000398">
    <property type="term" value="P:mRNA splicing, via spliceosome"/>
    <property type="evidence" value="ECO:0007669"/>
    <property type="project" value="TreeGrafter"/>
</dbReference>
<evidence type="ECO:0000259" key="5">
    <source>
        <dbReference type="SMART" id="SM00500"/>
    </source>
</evidence>
<feature type="region of interest" description="Disordered" evidence="4">
    <location>
        <begin position="433"/>
        <end position="455"/>
    </location>
</feature>
<dbReference type="InterPro" id="IPR014906">
    <property type="entry name" value="PRP4-like"/>
</dbReference>
<evidence type="ECO:0000256" key="1">
    <source>
        <dbReference type="ARBA" id="ARBA00022574"/>
    </source>
</evidence>
<dbReference type="EMBL" id="MU004230">
    <property type="protein sequence ID" value="KAF2674982.1"/>
    <property type="molecule type" value="Genomic_DNA"/>
</dbReference>
<feature type="repeat" description="WD" evidence="3">
    <location>
        <begin position="285"/>
        <end position="326"/>
    </location>
</feature>
<reference evidence="6" key="1">
    <citation type="journal article" date="2020" name="Stud. Mycol.">
        <title>101 Dothideomycetes genomes: a test case for predicting lifestyles and emergence of pathogens.</title>
        <authorList>
            <person name="Haridas S."/>
            <person name="Albert R."/>
            <person name="Binder M."/>
            <person name="Bloem J."/>
            <person name="Labutti K."/>
            <person name="Salamov A."/>
            <person name="Andreopoulos B."/>
            <person name="Baker S."/>
            <person name="Barry K."/>
            <person name="Bills G."/>
            <person name="Bluhm B."/>
            <person name="Cannon C."/>
            <person name="Castanera R."/>
            <person name="Culley D."/>
            <person name="Daum C."/>
            <person name="Ezra D."/>
            <person name="Gonzalez J."/>
            <person name="Henrissat B."/>
            <person name="Kuo A."/>
            <person name="Liang C."/>
            <person name="Lipzen A."/>
            <person name="Lutzoni F."/>
            <person name="Magnuson J."/>
            <person name="Mondo S."/>
            <person name="Nolan M."/>
            <person name="Ohm R."/>
            <person name="Pangilinan J."/>
            <person name="Park H.-J."/>
            <person name="Ramirez L."/>
            <person name="Alfaro M."/>
            <person name="Sun H."/>
            <person name="Tritt A."/>
            <person name="Yoshinaga Y."/>
            <person name="Zwiers L.-H."/>
            <person name="Turgeon B."/>
            <person name="Goodwin S."/>
            <person name="Spatafora J."/>
            <person name="Crous P."/>
            <person name="Grigoriev I."/>
        </authorList>
    </citation>
    <scope>NUCLEOTIDE SEQUENCE</scope>
    <source>
        <strain evidence="6">CBS 115976</strain>
    </source>
</reference>
<dbReference type="AlphaFoldDB" id="A0A6A6URW3"/>
<organism evidence="6 7">
    <name type="scientific">Microthyrium microscopicum</name>
    <dbReference type="NCBI Taxonomy" id="703497"/>
    <lineage>
        <taxon>Eukaryota</taxon>
        <taxon>Fungi</taxon>
        <taxon>Dikarya</taxon>
        <taxon>Ascomycota</taxon>
        <taxon>Pezizomycotina</taxon>
        <taxon>Dothideomycetes</taxon>
        <taxon>Dothideomycetes incertae sedis</taxon>
        <taxon>Microthyriales</taxon>
        <taxon>Microthyriaceae</taxon>
        <taxon>Microthyrium</taxon>
    </lineage>
</organism>
<feature type="repeat" description="WD" evidence="3">
    <location>
        <begin position="369"/>
        <end position="410"/>
    </location>
</feature>
<dbReference type="Proteomes" id="UP000799302">
    <property type="component" value="Unassembled WGS sequence"/>
</dbReference>
<dbReference type="GO" id="GO:0046540">
    <property type="term" value="C:U4/U6 x U5 tri-snRNP complex"/>
    <property type="evidence" value="ECO:0007669"/>
    <property type="project" value="TreeGrafter"/>
</dbReference>
<dbReference type="PANTHER" id="PTHR19846">
    <property type="entry name" value="WD40 REPEAT PROTEIN"/>
    <property type="match status" value="1"/>
</dbReference>
<dbReference type="Gene3D" id="4.10.280.110">
    <property type="entry name" value="Pre-mRNA processing factor 4 domain"/>
    <property type="match status" value="1"/>
</dbReference>
<dbReference type="SUPFAM" id="SSF50978">
    <property type="entry name" value="WD40 repeat-like"/>
    <property type="match status" value="1"/>
</dbReference>
<dbReference type="GO" id="GO:0017070">
    <property type="term" value="F:U6 snRNA binding"/>
    <property type="evidence" value="ECO:0007669"/>
    <property type="project" value="TreeGrafter"/>
</dbReference>
<dbReference type="InterPro" id="IPR015943">
    <property type="entry name" value="WD40/YVTN_repeat-like_dom_sf"/>
</dbReference>
<evidence type="ECO:0000313" key="7">
    <source>
        <dbReference type="Proteomes" id="UP000799302"/>
    </source>
</evidence>
<evidence type="ECO:0000313" key="6">
    <source>
        <dbReference type="EMBL" id="KAF2674982.1"/>
    </source>
</evidence>
<feature type="repeat" description="WD" evidence="3">
    <location>
        <begin position="327"/>
        <end position="368"/>
    </location>
</feature>
<dbReference type="Pfam" id="PF08799">
    <property type="entry name" value="PRP4"/>
    <property type="match status" value="1"/>
</dbReference>
<sequence length="533" mass="58330">MHPSRQAYVEDAEPEDSKMSGLLDLADVPVDHDHFMPNLSGANPEKASAILAQFNRKRLAATIAVPTDDKRVRARLREVGEPITLFGENAQDRRDRLRELLTQQAEAGDDDDVDMEDGMGNGDEPNEEYYTEGTNELLEARKEMARFSLPRSKKRLGYQKVESTITLRSHVKHRKAVREWLSTIDLFGSQIAAERPLAALEFSPNGETIAVGSWGGDVQLLDLPNLNKKQVFKGHHDIVSGLAWAPGATIAASNVRAEDVNLATGGGDGTINLWSLVQSTPLATLSGHESRVSAVQFHPSSKYLASASYDGTWRLWDVKTTTELLLQEGHSREVHSLSMNEDGSLIATGGLDSIGRVWDLRSGRIVMYLDSHMGPIYALDWSTDGYRVLSGSGDGFVKCWDVRAVKEQANIGAHTGGVTSIRWFQGRDGPHSLFTKDDGSPGLGRDAPDVDKSGDPLPKVSGTFVVTAGLDHTVKIFSADDWSLCKTLKAHVGNVTGADVTNDGRWIASSGRDRTVKLWGRPDMDSIYDNPME</sequence>
<protein>
    <submittedName>
        <fullName evidence="6">WD40 repeat-like protein</fullName>
    </submittedName>
</protein>
<dbReference type="SMART" id="SM00500">
    <property type="entry name" value="SFM"/>
    <property type="match status" value="1"/>
</dbReference>
<dbReference type="Gene3D" id="2.130.10.10">
    <property type="entry name" value="YVTN repeat-like/Quinoprotein amine dehydrogenase"/>
    <property type="match status" value="3"/>
</dbReference>
<name>A0A6A6URW3_9PEZI</name>
<proteinExistence type="predicted"/>
<evidence type="ECO:0000256" key="2">
    <source>
        <dbReference type="ARBA" id="ARBA00022737"/>
    </source>
</evidence>
<evidence type="ECO:0000256" key="4">
    <source>
        <dbReference type="SAM" id="MobiDB-lite"/>
    </source>
</evidence>
<dbReference type="InterPro" id="IPR001680">
    <property type="entry name" value="WD40_rpt"/>
</dbReference>
<dbReference type="Pfam" id="PF00400">
    <property type="entry name" value="WD40"/>
    <property type="match status" value="5"/>
</dbReference>
<feature type="domain" description="Pre-mRNA processing factor 4 (PRP4)-like" evidence="5">
    <location>
        <begin position="67"/>
        <end position="121"/>
    </location>
</feature>
<keyword evidence="7" id="KW-1185">Reference proteome</keyword>
<dbReference type="InterPro" id="IPR036322">
    <property type="entry name" value="WD40_repeat_dom_sf"/>
</dbReference>
<keyword evidence="2" id="KW-0677">Repeat</keyword>
<dbReference type="InterPro" id="IPR020472">
    <property type="entry name" value="WD40_PAC1"/>
</dbReference>
<dbReference type="PROSITE" id="PS00678">
    <property type="entry name" value="WD_REPEATS_1"/>
    <property type="match status" value="1"/>
</dbReference>
<feature type="region of interest" description="Disordered" evidence="4">
    <location>
        <begin position="104"/>
        <end position="129"/>
    </location>
</feature>
<dbReference type="InterPro" id="IPR036285">
    <property type="entry name" value="PRP4-like_sf"/>
</dbReference>
<dbReference type="CDD" id="cd00200">
    <property type="entry name" value="WD40"/>
    <property type="match status" value="1"/>
</dbReference>
<dbReference type="PANTHER" id="PTHR19846:SF0">
    <property type="entry name" value="PRE-MRNA PROCESSING FACTOR 4"/>
    <property type="match status" value="1"/>
</dbReference>
<dbReference type="SUPFAM" id="SSF158230">
    <property type="entry name" value="PRP4-like"/>
    <property type="match status" value="1"/>
</dbReference>
<feature type="repeat" description="WD" evidence="3">
    <location>
        <begin position="232"/>
        <end position="284"/>
    </location>
</feature>
<dbReference type="InterPro" id="IPR019775">
    <property type="entry name" value="WD40_repeat_CS"/>
</dbReference>
<accession>A0A6A6URW3</accession>
<keyword evidence="1 3" id="KW-0853">WD repeat</keyword>